<dbReference type="OrthoDB" id="3289889at2"/>
<organism evidence="3 4">
    <name type="scientific">Nocardia puris</name>
    <dbReference type="NCBI Taxonomy" id="208602"/>
    <lineage>
        <taxon>Bacteria</taxon>
        <taxon>Bacillati</taxon>
        <taxon>Actinomycetota</taxon>
        <taxon>Actinomycetes</taxon>
        <taxon>Mycobacteriales</taxon>
        <taxon>Nocardiaceae</taxon>
        <taxon>Nocardia</taxon>
    </lineage>
</organism>
<dbReference type="Pfam" id="PF02698">
    <property type="entry name" value="DUF218"/>
    <property type="match status" value="1"/>
</dbReference>
<sequence length="200" mass="20353">MLVSISKTRSRFGAVVALAGVVAIASTLLGASFAVADSGGPPPAPSVAPAAGLAFRGPATAIVILGHGLLPDGGMRDELYARLRAGYAQALLAPASPVIVTGGNPRNGRTEAQAMANWLIGHGLPAHRVVVEDRATSTAENAFYSARMLREVGAADAVLVTSADHIARATRLFQHAGVAVIAEVTPDQVPNLPAAFGPRP</sequence>
<protein>
    <submittedName>
        <fullName evidence="3">Uncharacterized SAM-binding protein YcdF (DUF218 family)</fullName>
    </submittedName>
</protein>
<dbReference type="Gene3D" id="3.40.50.620">
    <property type="entry name" value="HUPs"/>
    <property type="match status" value="1"/>
</dbReference>
<evidence type="ECO:0000256" key="1">
    <source>
        <dbReference type="SAM" id="Phobius"/>
    </source>
</evidence>
<proteinExistence type="predicted"/>
<feature type="transmembrane region" description="Helical" evidence="1">
    <location>
        <begin position="12"/>
        <end position="35"/>
    </location>
</feature>
<dbReference type="InterPro" id="IPR003848">
    <property type="entry name" value="DUF218"/>
</dbReference>
<reference evidence="3 4" key="1">
    <citation type="submission" date="2018-06" db="EMBL/GenBank/DDBJ databases">
        <title>Genomic Encyclopedia of Type Strains, Phase IV (KMG-IV): sequencing the most valuable type-strain genomes for metagenomic binning, comparative biology and taxonomic classification.</title>
        <authorList>
            <person name="Goeker M."/>
        </authorList>
    </citation>
    <scope>NUCLEOTIDE SEQUENCE [LARGE SCALE GENOMIC DNA]</scope>
    <source>
        <strain evidence="3 4">DSM 44599</strain>
    </source>
</reference>
<comment type="caution">
    <text evidence="3">The sequence shown here is derived from an EMBL/GenBank/DDBJ whole genome shotgun (WGS) entry which is preliminary data.</text>
</comment>
<dbReference type="GO" id="GO:0005886">
    <property type="term" value="C:plasma membrane"/>
    <property type="evidence" value="ECO:0007669"/>
    <property type="project" value="TreeGrafter"/>
</dbReference>
<dbReference type="EMBL" id="QNRE01000001">
    <property type="protein sequence ID" value="RBO96932.1"/>
    <property type="molecule type" value="Genomic_DNA"/>
</dbReference>
<gene>
    <name evidence="3" type="ORF">DFR74_101951</name>
</gene>
<name>A0A366E3P2_9NOCA</name>
<feature type="domain" description="DUF218" evidence="2">
    <location>
        <begin position="61"/>
        <end position="185"/>
    </location>
</feature>
<dbReference type="PANTHER" id="PTHR30336:SF4">
    <property type="entry name" value="ENVELOPE BIOGENESIS FACTOR ELYC"/>
    <property type="match status" value="1"/>
</dbReference>
<keyword evidence="1" id="KW-0472">Membrane</keyword>
<dbReference type="InterPro" id="IPR014729">
    <property type="entry name" value="Rossmann-like_a/b/a_fold"/>
</dbReference>
<evidence type="ECO:0000259" key="2">
    <source>
        <dbReference type="Pfam" id="PF02698"/>
    </source>
</evidence>
<keyword evidence="1" id="KW-0812">Transmembrane</keyword>
<evidence type="ECO:0000313" key="4">
    <source>
        <dbReference type="Proteomes" id="UP000252586"/>
    </source>
</evidence>
<keyword evidence="1" id="KW-1133">Transmembrane helix</keyword>
<feature type="transmembrane region" description="Helical" evidence="1">
    <location>
        <begin position="47"/>
        <end position="70"/>
    </location>
</feature>
<evidence type="ECO:0000313" key="3">
    <source>
        <dbReference type="EMBL" id="RBO96932.1"/>
    </source>
</evidence>
<dbReference type="GO" id="GO:0000270">
    <property type="term" value="P:peptidoglycan metabolic process"/>
    <property type="evidence" value="ECO:0007669"/>
    <property type="project" value="TreeGrafter"/>
</dbReference>
<dbReference type="AlphaFoldDB" id="A0A366E3P2"/>
<accession>A0A366E3P2</accession>
<keyword evidence="4" id="KW-1185">Reference proteome</keyword>
<dbReference type="GO" id="GO:0043164">
    <property type="term" value="P:Gram-negative-bacterium-type cell wall biogenesis"/>
    <property type="evidence" value="ECO:0007669"/>
    <property type="project" value="TreeGrafter"/>
</dbReference>
<dbReference type="PANTHER" id="PTHR30336">
    <property type="entry name" value="INNER MEMBRANE PROTEIN, PROBABLE PERMEASE"/>
    <property type="match status" value="1"/>
</dbReference>
<dbReference type="STRING" id="1210090.GCA_001613185_03726"/>
<dbReference type="Proteomes" id="UP000252586">
    <property type="component" value="Unassembled WGS sequence"/>
</dbReference>
<dbReference type="CDD" id="cd06259">
    <property type="entry name" value="YdcF-like"/>
    <property type="match status" value="1"/>
</dbReference>
<dbReference type="RefSeq" id="WP_067510362.1">
    <property type="nucleotide sequence ID" value="NZ_CP107943.1"/>
</dbReference>
<dbReference type="InterPro" id="IPR051599">
    <property type="entry name" value="Cell_Envelope_Assoc"/>
</dbReference>